<gene>
    <name evidence="2" type="ORF">E2C01_070752</name>
</gene>
<dbReference type="Proteomes" id="UP000324222">
    <property type="component" value="Unassembled WGS sequence"/>
</dbReference>
<comment type="caution">
    <text evidence="2">The sequence shown here is derived from an EMBL/GenBank/DDBJ whole genome shotgun (WGS) entry which is preliminary data.</text>
</comment>
<dbReference type="EMBL" id="VSRR010043132">
    <property type="protein sequence ID" value="MPC76342.1"/>
    <property type="molecule type" value="Genomic_DNA"/>
</dbReference>
<feature type="region of interest" description="Disordered" evidence="1">
    <location>
        <begin position="1"/>
        <end position="24"/>
    </location>
</feature>
<evidence type="ECO:0000256" key="1">
    <source>
        <dbReference type="SAM" id="MobiDB-lite"/>
    </source>
</evidence>
<dbReference type="AlphaFoldDB" id="A0A5B7HY56"/>
<reference evidence="2 3" key="1">
    <citation type="submission" date="2019-05" db="EMBL/GenBank/DDBJ databases">
        <title>Another draft genome of Portunus trituberculatus and its Hox gene families provides insights of decapod evolution.</title>
        <authorList>
            <person name="Jeong J.-H."/>
            <person name="Song I."/>
            <person name="Kim S."/>
            <person name="Choi T."/>
            <person name="Kim D."/>
            <person name="Ryu S."/>
            <person name="Kim W."/>
        </authorList>
    </citation>
    <scope>NUCLEOTIDE SEQUENCE [LARGE SCALE GENOMIC DNA]</scope>
    <source>
        <tissue evidence="2">Muscle</tissue>
    </source>
</reference>
<organism evidence="2 3">
    <name type="scientific">Portunus trituberculatus</name>
    <name type="common">Swimming crab</name>
    <name type="synonym">Neptunus trituberculatus</name>
    <dbReference type="NCBI Taxonomy" id="210409"/>
    <lineage>
        <taxon>Eukaryota</taxon>
        <taxon>Metazoa</taxon>
        <taxon>Ecdysozoa</taxon>
        <taxon>Arthropoda</taxon>
        <taxon>Crustacea</taxon>
        <taxon>Multicrustacea</taxon>
        <taxon>Malacostraca</taxon>
        <taxon>Eumalacostraca</taxon>
        <taxon>Eucarida</taxon>
        <taxon>Decapoda</taxon>
        <taxon>Pleocyemata</taxon>
        <taxon>Brachyura</taxon>
        <taxon>Eubrachyura</taxon>
        <taxon>Portunoidea</taxon>
        <taxon>Portunidae</taxon>
        <taxon>Portuninae</taxon>
        <taxon>Portunus</taxon>
    </lineage>
</organism>
<feature type="compositionally biased region" description="Basic and acidic residues" evidence="1">
    <location>
        <begin position="71"/>
        <end position="82"/>
    </location>
</feature>
<feature type="region of interest" description="Disordered" evidence="1">
    <location>
        <begin position="57"/>
        <end position="107"/>
    </location>
</feature>
<proteinExistence type="predicted"/>
<evidence type="ECO:0000313" key="3">
    <source>
        <dbReference type="Proteomes" id="UP000324222"/>
    </source>
</evidence>
<evidence type="ECO:0000313" key="2">
    <source>
        <dbReference type="EMBL" id="MPC76342.1"/>
    </source>
</evidence>
<accession>A0A5B7HY56</accession>
<keyword evidence="3" id="KW-1185">Reference proteome</keyword>
<protein>
    <submittedName>
        <fullName evidence="2">Uncharacterized protein</fullName>
    </submittedName>
</protein>
<name>A0A5B7HY56_PORTR</name>
<sequence length="107" mass="11584">MGRQAPLVSWHPRGLHGQTSQQDRIGVVATGARPCLKPRPRPLPPCNSGSSCGLFHKEGVASPTQPARSAMGRDTDISEGKKILATQKRDRKGGKETKNRRGLSYGR</sequence>